<dbReference type="NCBIfam" id="TIGR03142">
    <property type="entry name" value="cytochro_ccmI"/>
    <property type="match status" value="1"/>
</dbReference>
<feature type="repeat" description="TPR" evidence="5">
    <location>
        <begin position="160"/>
        <end position="193"/>
    </location>
</feature>
<dbReference type="AlphaFoldDB" id="A0A432W8J6"/>
<dbReference type="InterPro" id="IPR056412">
    <property type="entry name" value="Ig_CycH"/>
</dbReference>
<accession>A0A432W8J6</accession>
<evidence type="ECO:0000313" key="10">
    <source>
        <dbReference type="Proteomes" id="UP000288293"/>
    </source>
</evidence>
<dbReference type="GO" id="GO:0005886">
    <property type="term" value="C:plasma membrane"/>
    <property type="evidence" value="ECO:0007669"/>
    <property type="project" value="TreeGrafter"/>
</dbReference>
<feature type="repeat" description="TPR" evidence="5">
    <location>
        <begin position="231"/>
        <end position="264"/>
    </location>
</feature>
<evidence type="ECO:0000256" key="5">
    <source>
        <dbReference type="PROSITE-ProRule" id="PRU00339"/>
    </source>
</evidence>
<evidence type="ECO:0000256" key="1">
    <source>
        <dbReference type="ARBA" id="ARBA00004196"/>
    </source>
</evidence>
<dbReference type="GO" id="GO:0017004">
    <property type="term" value="P:cytochrome complex assembly"/>
    <property type="evidence" value="ECO:0007669"/>
    <property type="project" value="UniProtKB-KW"/>
</dbReference>
<feature type="domain" description="Cytochrome c-type biogenesis protein H Ig-like" evidence="7">
    <location>
        <begin position="289"/>
        <end position="395"/>
    </location>
</feature>
<evidence type="ECO:0000259" key="8">
    <source>
        <dbReference type="Pfam" id="PF23914"/>
    </source>
</evidence>
<keyword evidence="6" id="KW-1133">Transmembrane helix</keyword>
<keyword evidence="4 5" id="KW-0802">TPR repeat</keyword>
<dbReference type="Pfam" id="PF23892">
    <property type="entry name" value="Ig_CycH"/>
    <property type="match status" value="1"/>
</dbReference>
<comment type="caution">
    <text evidence="9">The sequence shown here is derived from an EMBL/GenBank/DDBJ whole genome shotgun (WGS) entry which is preliminary data.</text>
</comment>
<sequence length="399" mass="45276">MMWYLALVILLVAAVALMVFVRRKQDHAYTIQESNRELYEARMREMKLEMEEGSLSEEEHAQAELELKKSFVSDNADDEEPIQEKPAGILIPIILLVLIAVGVYLYGDSWQQQRYADSALQKLPELSQKILVERDQSASTEDVQTLALGLRQRLEDRPDGNIWAIYGRLMMQLRMLDEALEAFERSLSLEPDSTSTLITYSQALIMSGSDSELGQAARNIRRVIEVQPMNAEALGLLGVIAFERGDYEQAVQAWEITLPLLDQSDPRYTAIEQSLEQAQERLSGDLIYVTVTVDITDELRNEMPFNANLFVFIRDPDGERAPAAVVRQRVSDFPITVTLSEEDAMMPEHTLATIDNWLLSARLTTEDTIEVRPGVMEARPRMLSRESGQQVNIIISELR</sequence>
<organism evidence="9 10">
    <name type="scientific">Aliidiomarina minuta</name>
    <dbReference type="NCBI Taxonomy" id="880057"/>
    <lineage>
        <taxon>Bacteria</taxon>
        <taxon>Pseudomonadati</taxon>
        <taxon>Pseudomonadota</taxon>
        <taxon>Gammaproteobacteria</taxon>
        <taxon>Alteromonadales</taxon>
        <taxon>Idiomarinaceae</taxon>
        <taxon>Aliidiomarina</taxon>
    </lineage>
</organism>
<dbReference type="InterPro" id="IPR056413">
    <property type="entry name" value="TPR_CcmH_CycH"/>
</dbReference>
<dbReference type="InterPro" id="IPR051263">
    <property type="entry name" value="C-type_cytochrome_biogenesis"/>
</dbReference>
<dbReference type="SMART" id="SM00028">
    <property type="entry name" value="TPR"/>
    <property type="match status" value="2"/>
</dbReference>
<keyword evidence="6" id="KW-0812">Transmembrane</keyword>
<dbReference type="OrthoDB" id="9776053at2"/>
<keyword evidence="6" id="KW-0472">Membrane</keyword>
<dbReference type="PANTHER" id="PTHR47870">
    <property type="entry name" value="CYTOCHROME C-TYPE BIOGENESIS PROTEIN CCMH"/>
    <property type="match status" value="1"/>
</dbReference>
<dbReference type="PANTHER" id="PTHR47870:SF1">
    <property type="entry name" value="CYTOCHROME C-TYPE BIOGENESIS PROTEIN CCMH"/>
    <property type="match status" value="1"/>
</dbReference>
<dbReference type="SUPFAM" id="SSF48452">
    <property type="entry name" value="TPR-like"/>
    <property type="match status" value="1"/>
</dbReference>
<evidence type="ECO:0000256" key="2">
    <source>
        <dbReference type="ARBA" id="ARBA00022737"/>
    </source>
</evidence>
<dbReference type="InterPro" id="IPR019734">
    <property type="entry name" value="TPR_rpt"/>
</dbReference>
<dbReference type="InterPro" id="IPR017560">
    <property type="entry name" value="Cyt_c_biogenesis_CcmI"/>
</dbReference>
<protein>
    <submittedName>
        <fullName evidence="9">C-type cytochrome biogenesis protein CcmI</fullName>
    </submittedName>
</protein>
<feature type="domain" description="Cytochrome c-type biogenesis protein H TPR" evidence="8">
    <location>
        <begin position="113"/>
        <end position="268"/>
    </location>
</feature>
<dbReference type="Gene3D" id="1.25.40.10">
    <property type="entry name" value="Tetratricopeptide repeat domain"/>
    <property type="match status" value="1"/>
</dbReference>
<dbReference type="InterPro" id="IPR011990">
    <property type="entry name" value="TPR-like_helical_dom_sf"/>
</dbReference>
<gene>
    <name evidence="9" type="primary">ccmI</name>
    <name evidence="9" type="ORF">CWE09_06475</name>
</gene>
<keyword evidence="2" id="KW-0677">Repeat</keyword>
<dbReference type="Pfam" id="PF23914">
    <property type="entry name" value="TPR_CcmH_CycH"/>
    <property type="match status" value="1"/>
</dbReference>
<evidence type="ECO:0000256" key="6">
    <source>
        <dbReference type="SAM" id="Phobius"/>
    </source>
</evidence>
<feature type="transmembrane region" description="Helical" evidence="6">
    <location>
        <begin position="87"/>
        <end position="106"/>
    </location>
</feature>
<evidence type="ECO:0000313" key="9">
    <source>
        <dbReference type="EMBL" id="RUO26351.1"/>
    </source>
</evidence>
<dbReference type="Proteomes" id="UP000288293">
    <property type="component" value="Unassembled WGS sequence"/>
</dbReference>
<proteinExistence type="predicted"/>
<dbReference type="GO" id="GO:0030313">
    <property type="term" value="C:cell envelope"/>
    <property type="evidence" value="ECO:0007669"/>
    <property type="project" value="UniProtKB-SubCell"/>
</dbReference>
<dbReference type="RefSeq" id="WP_126803161.1">
    <property type="nucleotide sequence ID" value="NZ_PIPL01000001.1"/>
</dbReference>
<name>A0A432W8J6_9GAMM</name>
<dbReference type="EMBL" id="PIPL01000001">
    <property type="protein sequence ID" value="RUO26351.1"/>
    <property type="molecule type" value="Genomic_DNA"/>
</dbReference>
<evidence type="ECO:0000259" key="7">
    <source>
        <dbReference type="Pfam" id="PF23892"/>
    </source>
</evidence>
<evidence type="ECO:0000256" key="3">
    <source>
        <dbReference type="ARBA" id="ARBA00022748"/>
    </source>
</evidence>
<dbReference type="PROSITE" id="PS50005">
    <property type="entry name" value="TPR"/>
    <property type="match status" value="2"/>
</dbReference>
<keyword evidence="3" id="KW-0201">Cytochrome c-type biogenesis</keyword>
<evidence type="ECO:0000256" key="4">
    <source>
        <dbReference type="ARBA" id="ARBA00022803"/>
    </source>
</evidence>
<comment type="subcellular location">
    <subcellularLocation>
        <location evidence="1">Cell envelope</location>
    </subcellularLocation>
</comment>
<keyword evidence="10" id="KW-1185">Reference proteome</keyword>
<reference evidence="9 10" key="1">
    <citation type="journal article" date="2011" name="Front. Microbiol.">
        <title>Genomic signatures of strain selection and enhancement in Bacillus atrophaeus var. globigii, a historical biowarfare simulant.</title>
        <authorList>
            <person name="Gibbons H.S."/>
            <person name="Broomall S.M."/>
            <person name="McNew L.A."/>
            <person name="Daligault H."/>
            <person name="Chapman C."/>
            <person name="Bruce D."/>
            <person name="Karavis M."/>
            <person name="Krepps M."/>
            <person name="McGregor P.A."/>
            <person name="Hong C."/>
            <person name="Park K.H."/>
            <person name="Akmal A."/>
            <person name="Feldman A."/>
            <person name="Lin J.S."/>
            <person name="Chang W.E."/>
            <person name="Higgs B.W."/>
            <person name="Demirev P."/>
            <person name="Lindquist J."/>
            <person name="Liem A."/>
            <person name="Fochler E."/>
            <person name="Read T.D."/>
            <person name="Tapia R."/>
            <person name="Johnson S."/>
            <person name="Bishop-Lilly K.A."/>
            <person name="Detter C."/>
            <person name="Han C."/>
            <person name="Sozhamannan S."/>
            <person name="Rosenzweig C.N."/>
            <person name="Skowronski E.W."/>
        </authorList>
    </citation>
    <scope>NUCLEOTIDE SEQUENCE [LARGE SCALE GENOMIC DNA]</scope>
    <source>
        <strain evidence="9 10">MLST1</strain>
    </source>
</reference>